<dbReference type="Proteomes" id="UP000321570">
    <property type="component" value="Unassembled WGS sequence"/>
</dbReference>
<organism evidence="1 2">
    <name type="scientific">Hymenolepis diminuta</name>
    <name type="common">Rat tapeworm</name>
    <dbReference type="NCBI Taxonomy" id="6216"/>
    <lineage>
        <taxon>Eukaryota</taxon>
        <taxon>Metazoa</taxon>
        <taxon>Spiralia</taxon>
        <taxon>Lophotrochozoa</taxon>
        <taxon>Platyhelminthes</taxon>
        <taxon>Cestoda</taxon>
        <taxon>Eucestoda</taxon>
        <taxon>Cyclophyllidea</taxon>
        <taxon>Hymenolepididae</taxon>
        <taxon>Hymenolepis</taxon>
    </lineage>
</organism>
<accession>A0A564Y0V9</accession>
<evidence type="ECO:0000313" key="2">
    <source>
        <dbReference type="Proteomes" id="UP000321570"/>
    </source>
</evidence>
<name>A0A564Y0V9_HYMDI</name>
<dbReference type="EMBL" id="CABIJS010000044">
    <property type="protein sequence ID" value="VUZ40786.1"/>
    <property type="molecule type" value="Genomic_DNA"/>
</dbReference>
<reference evidence="1 2" key="1">
    <citation type="submission" date="2019-07" db="EMBL/GenBank/DDBJ databases">
        <authorList>
            <person name="Jastrzebski P J."/>
            <person name="Paukszto L."/>
            <person name="Jastrzebski P J."/>
        </authorList>
    </citation>
    <scope>NUCLEOTIDE SEQUENCE [LARGE SCALE GENOMIC DNA]</scope>
    <source>
        <strain evidence="1 2">WMS-il1</strain>
    </source>
</reference>
<evidence type="ECO:0000313" key="1">
    <source>
        <dbReference type="EMBL" id="VUZ40786.1"/>
    </source>
</evidence>
<dbReference type="AlphaFoldDB" id="A0A564Y0V9"/>
<keyword evidence="2" id="KW-1185">Reference proteome</keyword>
<gene>
    <name evidence="1" type="ORF">WMSIL1_LOCUS1914</name>
</gene>
<proteinExistence type="predicted"/>
<sequence>MADNIISSERRRHAVMMPIKAKHRNFEIARFLKVLISFVSKVGRELLDENNGDELVATGQEKRALLMLF</sequence>
<protein>
    <submittedName>
        <fullName evidence="1">Uncharacterized protein</fullName>
    </submittedName>
</protein>